<comment type="similarity">
    <text evidence="2">Belongs to the SusD family.</text>
</comment>
<keyword evidence="9" id="KW-1185">Reference proteome</keyword>
<evidence type="ECO:0000313" key="8">
    <source>
        <dbReference type="EMBL" id="TYR36970.1"/>
    </source>
</evidence>
<evidence type="ECO:0000313" key="9">
    <source>
        <dbReference type="Proteomes" id="UP000322362"/>
    </source>
</evidence>
<dbReference type="Pfam" id="PF07980">
    <property type="entry name" value="SusD_RagB"/>
    <property type="match status" value="1"/>
</dbReference>
<comment type="caution">
    <text evidence="8">The sequence shown here is derived from an EMBL/GenBank/DDBJ whole genome shotgun (WGS) entry which is preliminary data.</text>
</comment>
<feature type="domain" description="RagB/SusD" evidence="6">
    <location>
        <begin position="283"/>
        <end position="529"/>
    </location>
</feature>
<dbReference type="EMBL" id="VTAV01000003">
    <property type="protein sequence ID" value="TYR36970.1"/>
    <property type="molecule type" value="Genomic_DNA"/>
</dbReference>
<dbReference type="AlphaFoldDB" id="A0A5D4HDT0"/>
<name>A0A5D4HDT0_9SPHI</name>
<dbReference type="Proteomes" id="UP000322362">
    <property type="component" value="Unassembled WGS sequence"/>
</dbReference>
<evidence type="ECO:0000259" key="7">
    <source>
        <dbReference type="Pfam" id="PF14322"/>
    </source>
</evidence>
<keyword evidence="5" id="KW-0998">Cell outer membrane</keyword>
<feature type="domain" description="SusD-like N-terminal" evidence="7">
    <location>
        <begin position="33"/>
        <end position="228"/>
    </location>
</feature>
<dbReference type="SUPFAM" id="SSF48452">
    <property type="entry name" value="TPR-like"/>
    <property type="match status" value="1"/>
</dbReference>
<comment type="subcellular location">
    <subcellularLocation>
        <location evidence="1">Cell outer membrane</location>
    </subcellularLocation>
</comment>
<evidence type="ECO:0000256" key="4">
    <source>
        <dbReference type="ARBA" id="ARBA00023136"/>
    </source>
</evidence>
<accession>A0A5D4HDT0</accession>
<evidence type="ECO:0000256" key="1">
    <source>
        <dbReference type="ARBA" id="ARBA00004442"/>
    </source>
</evidence>
<dbReference type="CDD" id="cd08977">
    <property type="entry name" value="SusD"/>
    <property type="match status" value="1"/>
</dbReference>
<keyword evidence="3" id="KW-0732">Signal</keyword>
<organism evidence="8 9">
    <name type="scientific">Sphingobacterium phlebotomi</name>
    <dbReference type="NCBI Taxonomy" id="2605433"/>
    <lineage>
        <taxon>Bacteria</taxon>
        <taxon>Pseudomonadati</taxon>
        <taxon>Bacteroidota</taxon>
        <taxon>Sphingobacteriia</taxon>
        <taxon>Sphingobacteriales</taxon>
        <taxon>Sphingobacteriaceae</taxon>
        <taxon>Sphingobacterium</taxon>
    </lineage>
</organism>
<keyword evidence="4" id="KW-0472">Membrane</keyword>
<sequence length="529" mass="60805">MRIIMKLYKTKKHVCIWKSLGLVLPLFFASCADFLDKQPFDIVKENYFQNEQDVMAGLVGVYDILGREEFYGSTYATFLTVGDEGAYFRSNYLVGPEIYNYDASNPKVGDIWRFMYEGIERANFFLSKVDQVEMDEVEKQAAIGEVKFLRAYYYFILADNWGAVPLIKEPASSANNVNIGRTALPEIYGFIVSEMEESEAMVKDIQAFGHAGRVTKSAVRGILARVYLKMAGEPIKDETKFEKALEWADKLVNPQSGDYVHGLLGDYTKIFKDMAADRYNIDESIWEAEFYGNRAGDFEAGRIGNQSGIQTTDEAKGFSYGLLAATRKLYEAYESSDIRRDWNIANYYYNHANNVVTDSVFYTNSEIERRHVAKFRRNYETLNPKNRNYTPVNFPILRYADVLLMFAEAENEVHGPTERAKMALNEVRQRANASDISALLTNKDEFRTAVQEERFRELCFEGLRKFDLVRYGTFVSELKSVARQYTQQAPEAYRYMALAFSNVSTRDIYFPIPIAELSLNNLMTQNEGW</sequence>
<evidence type="ECO:0000256" key="3">
    <source>
        <dbReference type="ARBA" id="ARBA00022729"/>
    </source>
</evidence>
<proteinExistence type="inferred from homology"/>
<dbReference type="InterPro" id="IPR012944">
    <property type="entry name" value="SusD_RagB_dom"/>
</dbReference>
<dbReference type="PROSITE" id="PS51257">
    <property type="entry name" value="PROKAR_LIPOPROTEIN"/>
    <property type="match status" value="1"/>
</dbReference>
<evidence type="ECO:0000259" key="6">
    <source>
        <dbReference type="Pfam" id="PF07980"/>
    </source>
</evidence>
<reference evidence="8 9" key="1">
    <citation type="submission" date="2019-08" db="EMBL/GenBank/DDBJ databases">
        <title>Phlebobacter frassis gen. nov. sp. nov., a new member of family Sphingobacteriaceae isolated from sand fly rearing media.</title>
        <authorList>
            <person name="Kakumanu M.L."/>
            <person name="Marayati B.F."/>
            <person name="Wada-Katsumata A."/>
            <person name="Wasserberg G."/>
            <person name="Schal C."/>
            <person name="Apperson C.S."/>
            <person name="Ponnusamy L."/>
        </authorList>
    </citation>
    <scope>NUCLEOTIDE SEQUENCE [LARGE SCALE GENOMIC DNA]</scope>
    <source>
        <strain evidence="8 9">SSI9</strain>
    </source>
</reference>
<dbReference type="InterPro" id="IPR011990">
    <property type="entry name" value="TPR-like_helical_dom_sf"/>
</dbReference>
<evidence type="ECO:0000256" key="5">
    <source>
        <dbReference type="ARBA" id="ARBA00023237"/>
    </source>
</evidence>
<dbReference type="GO" id="GO:0009279">
    <property type="term" value="C:cell outer membrane"/>
    <property type="evidence" value="ECO:0007669"/>
    <property type="project" value="UniProtKB-SubCell"/>
</dbReference>
<evidence type="ECO:0000256" key="2">
    <source>
        <dbReference type="ARBA" id="ARBA00006275"/>
    </source>
</evidence>
<dbReference type="Pfam" id="PF14322">
    <property type="entry name" value="SusD-like_3"/>
    <property type="match status" value="1"/>
</dbReference>
<dbReference type="Gene3D" id="1.25.40.390">
    <property type="match status" value="1"/>
</dbReference>
<gene>
    <name evidence="8" type="ORF">FXV77_07285</name>
</gene>
<protein>
    <submittedName>
        <fullName evidence="8">RagB/SusD family nutrient uptake outer membrane protein</fullName>
    </submittedName>
</protein>
<dbReference type="InterPro" id="IPR033985">
    <property type="entry name" value="SusD-like_N"/>
</dbReference>